<dbReference type="GO" id="GO:0008171">
    <property type="term" value="F:O-methyltransferase activity"/>
    <property type="evidence" value="ECO:0007669"/>
    <property type="project" value="InterPro"/>
</dbReference>
<dbReference type="Gene3D" id="3.40.50.150">
    <property type="entry name" value="Vaccinia Virus protein VP39"/>
    <property type="match status" value="1"/>
</dbReference>
<dbReference type="PANTHER" id="PTHR43836:SF2">
    <property type="entry name" value="CATECHOL O-METHYLTRANSFERASE 1-RELATED"/>
    <property type="match status" value="1"/>
</dbReference>
<dbReference type="GO" id="GO:0030488">
    <property type="term" value="P:tRNA methylation"/>
    <property type="evidence" value="ECO:0007669"/>
    <property type="project" value="UniProtKB-UniRule"/>
</dbReference>
<dbReference type="EC" id="2.1.1.-" evidence="4"/>
<dbReference type="GO" id="GO:0016300">
    <property type="term" value="F:tRNA (uridine) methyltransferase activity"/>
    <property type="evidence" value="ECO:0007669"/>
    <property type="project" value="UniProtKB-UniRule"/>
</dbReference>
<evidence type="ECO:0000256" key="3">
    <source>
        <dbReference type="ARBA" id="ARBA00022691"/>
    </source>
</evidence>
<dbReference type="PROSITE" id="PS51682">
    <property type="entry name" value="SAM_OMT_I"/>
    <property type="match status" value="1"/>
</dbReference>
<sequence>MELLFREMEQYAAENHVPIINERGRKAFLQVVREQKPHRVLEVGMAIGYSTLQIAVNSADDVKITTMELSEERVKTARSYIARSGYDDRIRILTGDAGELLAHEAVQDAPFDFVFIDAAKGQYVDYFHKIEPLLSDSAVILADNVLFRGYVCSEEKPPRRFKTIVKRLREYLELVTKTPGYSTVILENGDGLAVTRREKSKC</sequence>
<protein>
    <recommendedName>
        <fullName evidence="4">tRNA 5-hydroxyuridine methyltransferase</fullName>
        <ecNumber evidence="4">2.1.1.-</ecNumber>
    </recommendedName>
    <alternativeName>
        <fullName evidence="4">ho5U methyltransferase</fullName>
    </alternativeName>
</protein>
<dbReference type="Pfam" id="PF01596">
    <property type="entry name" value="Methyltransf_3"/>
    <property type="match status" value="1"/>
</dbReference>
<feature type="binding site" evidence="4">
    <location>
        <position position="50"/>
    </location>
    <ligand>
        <name>S-adenosyl-L-methionine</name>
        <dbReference type="ChEBI" id="CHEBI:59789"/>
    </ligand>
</feature>
<keyword evidence="6" id="KW-1185">Reference proteome</keyword>
<keyword evidence="4" id="KW-0460">Magnesium</keyword>
<evidence type="ECO:0000313" key="6">
    <source>
        <dbReference type="Proteomes" id="UP000323646"/>
    </source>
</evidence>
<keyword evidence="3 4" id="KW-0949">S-adenosyl-L-methionine</keyword>
<evidence type="ECO:0000313" key="5">
    <source>
        <dbReference type="EMBL" id="TYZ25151.1"/>
    </source>
</evidence>
<comment type="caution">
    <text evidence="5">The sequence shown here is derived from an EMBL/GenBank/DDBJ whole genome shotgun (WGS) entry which is preliminary data.</text>
</comment>
<dbReference type="InterPro" id="IPR043675">
    <property type="entry name" value="TrmR_methyltr"/>
</dbReference>
<feature type="binding site" evidence="4">
    <location>
        <begin position="96"/>
        <end position="97"/>
    </location>
    <ligand>
        <name>S-adenosyl-L-methionine</name>
        <dbReference type="ChEBI" id="CHEBI:59789"/>
    </ligand>
</feature>
<reference evidence="5 6" key="1">
    <citation type="submission" date="2019-08" db="EMBL/GenBank/DDBJ databases">
        <title>Selenomonas sp. mPRGC5 and Selenomonas sp. mPRGC8 isolated from ruminal fluid of dairy goat (Capra hircus).</title>
        <authorList>
            <person name="Poothong S."/>
            <person name="Nuengjamnong C."/>
            <person name="Tanasupawat S."/>
        </authorList>
    </citation>
    <scope>NUCLEOTIDE SEQUENCE [LARGE SCALE GENOMIC DNA]</scope>
    <source>
        <strain evidence="6">mPRGC5</strain>
    </source>
</reference>
<organism evidence="5 6">
    <name type="scientific">Selenomonas ruminis</name>
    <dbReference type="NCBI Taxonomy" id="2593411"/>
    <lineage>
        <taxon>Bacteria</taxon>
        <taxon>Bacillati</taxon>
        <taxon>Bacillota</taxon>
        <taxon>Negativicutes</taxon>
        <taxon>Selenomonadales</taxon>
        <taxon>Selenomonadaceae</taxon>
        <taxon>Selenomonas</taxon>
    </lineage>
</organism>
<comment type="function">
    <text evidence="4">Catalyzes the methylation of 5-hydroxyuridine (ho5U) to form 5-methoxyuridine (mo5U) at position 34 in tRNAs.</text>
</comment>
<dbReference type="OrthoDB" id="9799672at2"/>
<dbReference type="SUPFAM" id="SSF53335">
    <property type="entry name" value="S-adenosyl-L-methionine-dependent methyltransferases"/>
    <property type="match status" value="1"/>
</dbReference>
<dbReference type="InterPro" id="IPR002935">
    <property type="entry name" value="SAM_O-MeTrfase"/>
</dbReference>
<feature type="binding site" evidence="4">
    <location>
        <position position="117"/>
    </location>
    <ligand>
        <name>S-adenosyl-L-methionine</name>
        <dbReference type="ChEBI" id="CHEBI:59789"/>
    </ligand>
</feature>
<evidence type="ECO:0000256" key="4">
    <source>
        <dbReference type="HAMAP-Rule" id="MF_02217"/>
    </source>
</evidence>
<feature type="binding site" evidence="4">
    <location>
        <position position="144"/>
    </location>
    <ligand>
        <name>Mg(2+)</name>
        <dbReference type="ChEBI" id="CHEBI:18420"/>
    </ligand>
</feature>
<keyword evidence="2 4" id="KW-0808">Transferase</keyword>
<evidence type="ECO:0000256" key="2">
    <source>
        <dbReference type="ARBA" id="ARBA00022679"/>
    </source>
</evidence>
<dbReference type="HAMAP" id="MF_02217">
    <property type="entry name" value="TrmR_methyltr"/>
    <property type="match status" value="1"/>
</dbReference>
<feature type="binding site" evidence="4">
    <location>
        <position position="68"/>
    </location>
    <ligand>
        <name>S-adenosyl-L-methionine</name>
        <dbReference type="ChEBI" id="CHEBI:59789"/>
    </ligand>
</feature>
<proteinExistence type="inferred from homology"/>
<name>A0A5D6W9G4_9FIRM</name>
<accession>A0A5D6W9G4</accession>
<dbReference type="InterPro" id="IPR029063">
    <property type="entry name" value="SAM-dependent_MTases_sf"/>
</dbReference>
<feature type="binding site" evidence="4">
    <location>
        <position position="20"/>
    </location>
    <ligand>
        <name>S-adenosyl-L-methionine</name>
        <dbReference type="ChEBI" id="CHEBI:59789"/>
    </ligand>
</feature>
<comment type="catalytic activity">
    <reaction evidence="4">
        <text>5-hydroxyuridine(34) in tRNA + S-adenosyl-L-methionine = 5-methoxyuridine(34) in tRNA + S-adenosyl-L-homocysteine + H(+)</text>
        <dbReference type="Rhea" id="RHEA:60524"/>
        <dbReference type="Rhea" id="RHEA-COMP:13381"/>
        <dbReference type="Rhea" id="RHEA-COMP:15591"/>
        <dbReference type="ChEBI" id="CHEBI:15378"/>
        <dbReference type="ChEBI" id="CHEBI:57856"/>
        <dbReference type="ChEBI" id="CHEBI:59789"/>
        <dbReference type="ChEBI" id="CHEBI:136877"/>
        <dbReference type="ChEBI" id="CHEBI:143860"/>
    </reaction>
</comment>
<comment type="similarity">
    <text evidence="4">Belongs to the class I-like SAM-binding methyltransferase superfamily. Cation-dependent O-methyltransferase family.</text>
</comment>
<dbReference type="GO" id="GO:0000287">
    <property type="term" value="F:magnesium ion binding"/>
    <property type="evidence" value="ECO:0007669"/>
    <property type="project" value="UniProtKB-UniRule"/>
</dbReference>
<dbReference type="Proteomes" id="UP000323646">
    <property type="component" value="Unassembled WGS sequence"/>
</dbReference>
<keyword evidence="4" id="KW-0819">tRNA processing</keyword>
<evidence type="ECO:0000256" key="1">
    <source>
        <dbReference type="ARBA" id="ARBA00022603"/>
    </source>
</evidence>
<comment type="subunit">
    <text evidence="4">Homodimer.</text>
</comment>
<feature type="binding site" evidence="4">
    <location>
        <position position="117"/>
    </location>
    <ligand>
        <name>Mg(2+)</name>
        <dbReference type="ChEBI" id="CHEBI:18420"/>
    </ligand>
</feature>
<gene>
    <name evidence="4" type="primary">trmR</name>
    <name evidence="5" type="ORF">FZ040_01425</name>
</gene>
<dbReference type="EMBL" id="VTOY01000001">
    <property type="protein sequence ID" value="TYZ25151.1"/>
    <property type="molecule type" value="Genomic_DNA"/>
</dbReference>
<feature type="binding site" evidence="4">
    <location>
        <position position="143"/>
    </location>
    <ligand>
        <name>Mg(2+)</name>
        <dbReference type="ChEBI" id="CHEBI:18420"/>
    </ligand>
</feature>
<dbReference type="PANTHER" id="PTHR43836">
    <property type="entry name" value="CATECHOL O-METHYLTRANSFERASE 1-RELATED"/>
    <property type="match status" value="1"/>
</dbReference>
<dbReference type="CDD" id="cd02440">
    <property type="entry name" value="AdoMet_MTases"/>
    <property type="match status" value="1"/>
</dbReference>
<dbReference type="AlphaFoldDB" id="A0A5D6W9G4"/>
<keyword evidence="4" id="KW-0479">Metal-binding</keyword>
<keyword evidence="1 4" id="KW-0489">Methyltransferase</keyword>